<keyword evidence="7" id="KW-1185">Reference proteome</keyword>
<proteinExistence type="inferred from homology"/>
<dbReference type="InterPro" id="IPR024087">
    <property type="entry name" value="Creatininase-like_sf"/>
</dbReference>
<dbReference type="eggNOG" id="COG1402">
    <property type="taxonomic scope" value="Bacteria"/>
</dbReference>
<evidence type="ECO:0000256" key="2">
    <source>
        <dbReference type="ARBA" id="ARBA00022723"/>
    </source>
</evidence>
<dbReference type="GO" id="GO:0009231">
    <property type="term" value="P:riboflavin biosynthetic process"/>
    <property type="evidence" value="ECO:0007669"/>
    <property type="project" value="TreeGrafter"/>
</dbReference>
<name>A0A064CMJ3_9MYCO</name>
<dbReference type="RefSeq" id="WP_036344431.1">
    <property type="nucleotide sequence ID" value="NZ_JALN02000001.1"/>
</dbReference>
<sequence>MGSRWEDLNSVQIAHRLSVDPDTVALIPVGATEQHGPHLPVGTDTIMATAVAEAAAGEHALVLPAIAFGASFFHGTALPGTVAFDGDQTATAAVRVAEACVDSGVRRVLFVNGHVGNSAPLWLACDRFRRHHPDRRIGVMQWWDLTPDIAGRATEDAVDWHANAAETSLMLAVRPELVDVDAMRDADDPDRTAGTVFRYPVQHVSTNGVTGYPSRASKSYGLQLWADVVAAARDVVMRAHTEVPPLG</sequence>
<dbReference type="Pfam" id="PF02633">
    <property type="entry name" value="Creatininase"/>
    <property type="match status" value="1"/>
</dbReference>
<evidence type="ECO:0000256" key="1">
    <source>
        <dbReference type="ARBA" id="ARBA00001947"/>
    </source>
</evidence>
<dbReference type="Proteomes" id="UP000022835">
    <property type="component" value="Unassembled WGS sequence"/>
</dbReference>
<dbReference type="PANTHER" id="PTHR35005">
    <property type="entry name" value="3-DEHYDRO-SCYLLO-INOSOSE HYDROLASE"/>
    <property type="match status" value="1"/>
</dbReference>
<gene>
    <name evidence="6" type="ORF">Y900_022225</name>
</gene>
<comment type="cofactor">
    <cofactor evidence="1">
        <name>Zn(2+)</name>
        <dbReference type="ChEBI" id="CHEBI:29105"/>
    </cofactor>
</comment>
<keyword evidence="3" id="KW-0378">Hydrolase</keyword>
<dbReference type="GO" id="GO:0046872">
    <property type="term" value="F:metal ion binding"/>
    <property type="evidence" value="ECO:0007669"/>
    <property type="project" value="UniProtKB-KW"/>
</dbReference>
<evidence type="ECO:0000256" key="5">
    <source>
        <dbReference type="ARBA" id="ARBA00024029"/>
    </source>
</evidence>
<evidence type="ECO:0000256" key="3">
    <source>
        <dbReference type="ARBA" id="ARBA00022801"/>
    </source>
</evidence>
<keyword evidence="2" id="KW-0479">Metal-binding</keyword>
<evidence type="ECO:0000256" key="4">
    <source>
        <dbReference type="ARBA" id="ARBA00022833"/>
    </source>
</evidence>
<comment type="caution">
    <text evidence="6">The sequence shown here is derived from an EMBL/GenBank/DDBJ whole genome shotgun (WGS) entry which is preliminary data.</text>
</comment>
<evidence type="ECO:0000313" key="6">
    <source>
        <dbReference type="EMBL" id="KDF01576.1"/>
    </source>
</evidence>
<dbReference type="PANTHER" id="PTHR35005:SF1">
    <property type="entry name" value="2-AMINO-5-FORMYLAMINO-6-RIBOSYLAMINOPYRIMIDIN-4(3H)-ONE 5'-MONOPHOSPHATE DEFORMYLASE"/>
    <property type="match status" value="1"/>
</dbReference>
<keyword evidence="4" id="KW-0862">Zinc</keyword>
<dbReference type="STRING" id="1440774.Y900_022225"/>
<evidence type="ECO:0000313" key="7">
    <source>
        <dbReference type="Proteomes" id="UP000022835"/>
    </source>
</evidence>
<organism evidence="6 7">
    <name type="scientific">Mycolicibacterium aromaticivorans JS19b1 = JCM 16368</name>
    <dbReference type="NCBI Taxonomy" id="1440774"/>
    <lineage>
        <taxon>Bacteria</taxon>
        <taxon>Bacillati</taxon>
        <taxon>Actinomycetota</taxon>
        <taxon>Actinomycetes</taxon>
        <taxon>Mycobacteriales</taxon>
        <taxon>Mycobacteriaceae</taxon>
        <taxon>Mycolicibacterium</taxon>
    </lineage>
</organism>
<dbReference type="AlphaFoldDB" id="A0A064CMJ3"/>
<dbReference type="Gene3D" id="3.40.50.10310">
    <property type="entry name" value="Creatininase"/>
    <property type="match status" value="1"/>
</dbReference>
<accession>A0A064CMJ3</accession>
<dbReference type="SUPFAM" id="SSF102215">
    <property type="entry name" value="Creatininase"/>
    <property type="match status" value="1"/>
</dbReference>
<reference evidence="6" key="1">
    <citation type="submission" date="2014-05" db="EMBL/GenBank/DDBJ databases">
        <title>Genome sequence of Mycobacterium aromaticivorans strain JS19b1T (= DSM 45407T).</title>
        <authorList>
            <person name="Kwak Y."/>
            <person name="Park G.-S."/>
            <person name="Li Q.X."/>
            <person name="Lee S.-E."/>
            <person name="Shin J.-H."/>
        </authorList>
    </citation>
    <scope>NUCLEOTIDE SEQUENCE [LARGE SCALE GENOMIC DNA]</scope>
    <source>
        <strain evidence="6">JS19b1</strain>
    </source>
</reference>
<dbReference type="OrthoDB" id="9801445at2"/>
<dbReference type="GO" id="GO:0016811">
    <property type="term" value="F:hydrolase activity, acting on carbon-nitrogen (but not peptide) bonds, in linear amides"/>
    <property type="evidence" value="ECO:0007669"/>
    <property type="project" value="TreeGrafter"/>
</dbReference>
<dbReference type="EMBL" id="JALN02000001">
    <property type="protein sequence ID" value="KDF01576.1"/>
    <property type="molecule type" value="Genomic_DNA"/>
</dbReference>
<protein>
    <submittedName>
        <fullName evidence="6">Amidase</fullName>
    </submittedName>
</protein>
<comment type="similarity">
    <text evidence="5">Belongs to the creatininase superfamily.</text>
</comment>
<dbReference type="InterPro" id="IPR003785">
    <property type="entry name" value="Creatininase/forma_Hydrolase"/>
</dbReference>